<dbReference type="Pfam" id="PF01548">
    <property type="entry name" value="DEDD_Tnp_IS110"/>
    <property type="match status" value="1"/>
</dbReference>
<feature type="domain" description="Transposase IS116/IS110/IS902 C-terminal" evidence="3">
    <location>
        <begin position="236"/>
        <end position="316"/>
    </location>
</feature>
<keyword evidence="1" id="KW-0175">Coiled coil</keyword>
<dbReference type="Pfam" id="PF02371">
    <property type="entry name" value="Transposase_20"/>
    <property type="match status" value="1"/>
</dbReference>
<dbReference type="PANTHER" id="PTHR33055:SF16">
    <property type="entry name" value="TRANSPOSASE FOR INSERTION SEQUENCE ELEMENT IS1547"/>
    <property type="match status" value="1"/>
</dbReference>
<dbReference type="RefSeq" id="WP_141886165.1">
    <property type="nucleotide sequence ID" value="NZ_VFON01000001.1"/>
</dbReference>
<dbReference type="EMBL" id="VFON01000001">
    <property type="protein sequence ID" value="TQL42757.1"/>
    <property type="molecule type" value="Genomic_DNA"/>
</dbReference>
<feature type="domain" description="Transposase IS110-like N-terminal" evidence="2">
    <location>
        <begin position="14"/>
        <end position="160"/>
    </location>
</feature>
<keyword evidence="6" id="KW-1185">Reference proteome</keyword>
<evidence type="ECO:0000313" key="4">
    <source>
        <dbReference type="EMBL" id="TQL42757.1"/>
    </source>
</evidence>
<reference evidence="4 6" key="1">
    <citation type="submission" date="2019-06" db="EMBL/GenBank/DDBJ databases">
        <title>Sequencing the genomes of 1000 actinobacteria strains.</title>
        <authorList>
            <person name="Klenk H.-P."/>
        </authorList>
    </citation>
    <scope>NUCLEOTIDE SEQUENCE [LARGE SCALE GENOMIC DNA]</scope>
    <source>
        <strain evidence="4 6">DSM 8803</strain>
    </source>
</reference>
<dbReference type="Proteomes" id="UP000319094">
    <property type="component" value="Unassembled WGS sequence"/>
</dbReference>
<accession>A0A542Y3V1</accession>
<evidence type="ECO:0000256" key="1">
    <source>
        <dbReference type="SAM" id="Coils"/>
    </source>
</evidence>
<evidence type="ECO:0000313" key="5">
    <source>
        <dbReference type="EMBL" id="TQL43076.1"/>
    </source>
</evidence>
<dbReference type="InterPro" id="IPR002525">
    <property type="entry name" value="Transp_IS110-like_N"/>
</dbReference>
<dbReference type="AlphaFoldDB" id="A0A542Y3V1"/>
<dbReference type="PANTHER" id="PTHR33055">
    <property type="entry name" value="TRANSPOSASE FOR INSERTION SEQUENCE ELEMENT IS1111A"/>
    <property type="match status" value="1"/>
</dbReference>
<feature type="coiled-coil region" evidence="1">
    <location>
        <begin position="202"/>
        <end position="229"/>
    </location>
</feature>
<dbReference type="OrthoDB" id="4337860at2"/>
<evidence type="ECO:0000259" key="2">
    <source>
        <dbReference type="Pfam" id="PF01548"/>
    </source>
</evidence>
<dbReference type="GO" id="GO:0006313">
    <property type="term" value="P:DNA transposition"/>
    <property type="evidence" value="ECO:0007669"/>
    <property type="project" value="InterPro"/>
</dbReference>
<organism evidence="4 6">
    <name type="scientific">Leucobacter komagatae</name>
    <dbReference type="NCBI Taxonomy" id="55969"/>
    <lineage>
        <taxon>Bacteria</taxon>
        <taxon>Bacillati</taxon>
        <taxon>Actinomycetota</taxon>
        <taxon>Actinomycetes</taxon>
        <taxon>Micrococcales</taxon>
        <taxon>Microbacteriaceae</taxon>
        <taxon>Leucobacter</taxon>
    </lineage>
</organism>
<proteinExistence type="predicted"/>
<dbReference type="InterPro" id="IPR003346">
    <property type="entry name" value="Transposase_20"/>
</dbReference>
<protein>
    <submittedName>
        <fullName evidence="4">Transposase</fullName>
    </submittedName>
</protein>
<sequence>MTTGTLKRQPEVIVGVDAHKHIHHAVIITSTGQRLTDSEFPATSLGYADMLSWATEHGHVQAFGVESTGSYAAGLARFLIDHHVEVREVNTPHAHTKARVGKDDTIDAEAAARKVLAGVATAIPKRTDSVIESIRFLLLARDSAVKARTAAIVQLQDILVTAPADVRESTPRGGLAAARHCRKFRIDRARLHDPVQAVKLALRVLAVRAADLDSEIKELENALTTLVNATAPTLVSRVGIGTIHAAQLLVTAGENIARFRSEAAFARLCGVAPVPVSSGKSHRMRLHRGGDRKANRALHMIAVVRLRYDARTIDYMQRRLTEGLSKKDVLRCLKRFIAREVFNDLRTDLGTA</sequence>
<dbReference type="GO" id="GO:0004803">
    <property type="term" value="F:transposase activity"/>
    <property type="evidence" value="ECO:0007669"/>
    <property type="project" value="InterPro"/>
</dbReference>
<dbReference type="NCBIfam" id="NF033542">
    <property type="entry name" value="transpos_IS110"/>
    <property type="match status" value="1"/>
</dbReference>
<evidence type="ECO:0000313" key="6">
    <source>
        <dbReference type="Proteomes" id="UP000319094"/>
    </source>
</evidence>
<dbReference type="InterPro" id="IPR047650">
    <property type="entry name" value="Transpos_IS110"/>
</dbReference>
<dbReference type="EMBL" id="VFON01000001">
    <property type="protein sequence ID" value="TQL43076.1"/>
    <property type="molecule type" value="Genomic_DNA"/>
</dbReference>
<comment type="caution">
    <text evidence="4">The sequence shown here is derived from an EMBL/GenBank/DDBJ whole genome shotgun (WGS) entry which is preliminary data.</text>
</comment>
<gene>
    <name evidence="4" type="ORF">FB468_0764</name>
    <name evidence="5" type="ORF">FB468_1091</name>
</gene>
<dbReference type="GO" id="GO:0003677">
    <property type="term" value="F:DNA binding"/>
    <property type="evidence" value="ECO:0007669"/>
    <property type="project" value="InterPro"/>
</dbReference>
<name>A0A542Y3V1_9MICO</name>
<evidence type="ECO:0000259" key="3">
    <source>
        <dbReference type="Pfam" id="PF02371"/>
    </source>
</evidence>